<evidence type="ECO:0000256" key="2">
    <source>
        <dbReference type="SAM" id="Phobius"/>
    </source>
</evidence>
<gene>
    <name evidence="3" type="ORF">GPM918_LOCUS27807</name>
    <name evidence="4" type="ORF">SRO942_LOCUS28207</name>
</gene>
<dbReference type="Proteomes" id="UP000663829">
    <property type="component" value="Unassembled WGS sequence"/>
</dbReference>
<evidence type="ECO:0000313" key="4">
    <source>
        <dbReference type="EMBL" id="CAF4087489.1"/>
    </source>
</evidence>
<keyword evidence="2" id="KW-0472">Membrane</keyword>
<feature type="region of interest" description="Disordered" evidence="1">
    <location>
        <begin position="70"/>
        <end position="111"/>
    </location>
</feature>
<evidence type="ECO:0000313" key="3">
    <source>
        <dbReference type="EMBL" id="CAF1286359.1"/>
    </source>
</evidence>
<sequence>MIIILAFDAQYREDKRYKRNRALRPSTSTEFERLSLDDEHNNYLEMPISSLAGQWPGQHRMTETTIRNTSARLGDSSFPSNRKPLSTKRITYYSDENDPDRPGTYDTTKRSSAYPYDSRTIISTEKEKIPNGYSDSNRITSRSAESPVTTMINIHSPKARQSPTATTIIQTSDIVTPTSPNVTVTQSRQIVPPTPPVVVKVDQTPLVSTVTTTSQVLPPSVSTVTATSQVLPPPVPIRPYYNPPYRLPYQPPPGRFWPNMYQFRHMSQQPRYQFIPPTVNLTTNEPLETVKTTNVINTNPTVNDQTVLRTNNAPLTTVDEMKTLITAPNPAVTTVVTDNIDRRHTGLVTRRIKKGRGRRRVRRFSAASTTSSYSTYTTSSGTLTSARSLTPRPHLVQHVAPQPIITQPIQQQIIQEPLTTIVPHRRIVHRVKRAKTHSGYYSSDLDYGHRKVYKSDYKYRHYYCCNWCKGRWELSNRSCGCCEWFYGCPLWTLIFLTLLLLAIFVTFFTLLGLQPSINSNRRSETAQNRLLNRTAIVYGFVQNCGSGATGPTTTLPLCINTGLTSTVKQQLSSYFIYLNNSNPRGVSCDAKLALVQKVFIHQ</sequence>
<proteinExistence type="predicted"/>
<accession>A0A815CYK3</accession>
<keyword evidence="2" id="KW-0812">Transmembrane</keyword>
<feature type="region of interest" description="Disordered" evidence="1">
    <location>
        <begin position="364"/>
        <end position="387"/>
    </location>
</feature>
<comment type="caution">
    <text evidence="3">The sequence shown here is derived from an EMBL/GenBank/DDBJ whole genome shotgun (WGS) entry which is preliminary data.</text>
</comment>
<feature type="transmembrane region" description="Helical" evidence="2">
    <location>
        <begin position="484"/>
        <end position="513"/>
    </location>
</feature>
<feature type="compositionally biased region" description="Basic and acidic residues" evidence="1">
    <location>
        <begin position="99"/>
        <end position="109"/>
    </location>
</feature>
<protein>
    <submittedName>
        <fullName evidence="3">Uncharacterized protein</fullName>
    </submittedName>
</protein>
<evidence type="ECO:0000256" key="1">
    <source>
        <dbReference type="SAM" id="MobiDB-lite"/>
    </source>
</evidence>
<dbReference type="AlphaFoldDB" id="A0A815CYK3"/>
<evidence type="ECO:0000313" key="5">
    <source>
        <dbReference type="Proteomes" id="UP000663829"/>
    </source>
</evidence>
<feature type="compositionally biased region" description="Low complexity" evidence="1">
    <location>
        <begin position="364"/>
        <end position="386"/>
    </location>
</feature>
<keyword evidence="5" id="KW-1185">Reference proteome</keyword>
<reference evidence="3" key="1">
    <citation type="submission" date="2021-02" db="EMBL/GenBank/DDBJ databases">
        <authorList>
            <person name="Nowell W R."/>
        </authorList>
    </citation>
    <scope>NUCLEOTIDE SEQUENCE</scope>
</reference>
<dbReference type="EMBL" id="CAJNOQ010011841">
    <property type="protein sequence ID" value="CAF1286359.1"/>
    <property type="molecule type" value="Genomic_DNA"/>
</dbReference>
<keyword evidence="2" id="KW-1133">Transmembrane helix</keyword>
<name>A0A815CYK3_9BILA</name>
<dbReference type="Proteomes" id="UP000681722">
    <property type="component" value="Unassembled WGS sequence"/>
</dbReference>
<dbReference type="EMBL" id="CAJOBC010030416">
    <property type="protein sequence ID" value="CAF4087489.1"/>
    <property type="molecule type" value="Genomic_DNA"/>
</dbReference>
<organism evidence="3 5">
    <name type="scientific">Didymodactylos carnosus</name>
    <dbReference type="NCBI Taxonomy" id="1234261"/>
    <lineage>
        <taxon>Eukaryota</taxon>
        <taxon>Metazoa</taxon>
        <taxon>Spiralia</taxon>
        <taxon>Gnathifera</taxon>
        <taxon>Rotifera</taxon>
        <taxon>Eurotatoria</taxon>
        <taxon>Bdelloidea</taxon>
        <taxon>Philodinida</taxon>
        <taxon>Philodinidae</taxon>
        <taxon>Didymodactylos</taxon>
    </lineage>
</organism>
<feature type="compositionally biased region" description="Polar residues" evidence="1">
    <location>
        <begin position="70"/>
        <end position="84"/>
    </location>
</feature>
<dbReference type="OrthoDB" id="10054824at2759"/>